<dbReference type="AlphaFoldDB" id="A0A292ZKH2"/>
<sequence>MPPSPPARLDGEDDAIGLARCGRTLKVSRIPPAMASRPNMLTNGPLPRERLATPQMTQGPIG</sequence>
<proteinExistence type="predicted"/>
<evidence type="ECO:0000256" key="1">
    <source>
        <dbReference type="SAM" id="MobiDB-lite"/>
    </source>
</evidence>
<accession>A0A292ZKH2</accession>
<dbReference type="EMBL" id="BEWI01000032">
    <property type="protein sequence ID" value="GAY23381.1"/>
    <property type="molecule type" value="Genomic_DNA"/>
</dbReference>
<feature type="region of interest" description="Disordered" evidence="1">
    <location>
        <begin position="30"/>
        <end position="62"/>
    </location>
</feature>
<dbReference type="Proteomes" id="UP000221538">
    <property type="component" value="Unassembled WGS sequence"/>
</dbReference>
<evidence type="ECO:0000313" key="3">
    <source>
        <dbReference type="Proteomes" id="UP000221538"/>
    </source>
</evidence>
<evidence type="ECO:0000313" key="2">
    <source>
        <dbReference type="EMBL" id="GAY23381.1"/>
    </source>
</evidence>
<comment type="caution">
    <text evidence="2">The sequence shown here is derived from an EMBL/GenBank/DDBJ whole genome shotgun (WGS) entry which is preliminary data.</text>
</comment>
<reference evidence="2 3" key="1">
    <citation type="journal article" date="2013" name="Biodegradation">
        <title>Occurrence of 4-tert-butylphenol (4-t-BP) biodegradation in an aquatic sample caused by the presence of Spirodela polyrrhiza and isolation of a 4-t-BP-utilizing bacterium.</title>
        <authorList>
            <person name="Ogata Y."/>
            <person name="Toyama T."/>
            <person name="Yu N."/>
            <person name="Wang X."/>
            <person name="Sei K."/>
            <person name="Ike M."/>
        </authorList>
    </citation>
    <scope>NUCLEOTIDE SEQUENCE [LARGE SCALE GENOMIC DNA]</scope>
    <source>
        <strain evidence="2 3">OMI</strain>
    </source>
</reference>
<organism evidence="2 3">
    <name type="scientific">Sphingobium fuliginis (strain ATCC 27551)</name>
    <dbReference type="NCBI Taxonomy" id="336203"/>
    <lineage>
        <taxon>Bacteria</taxon>
        <taxon>Pseudomonadati</taxon>
        <taxon>Pseudomonadota</taxon>
        <taxon>Alphaproteobacteria</taxon>
        <taxon>Sphingomonadales</taxon>
        <taxon>Sphingomonadaceae</taxon>
        <taxon>Sphingobium</taxon>
    </lineage>
</organism>
<reference evidence="2 3" key="2">
    <citation type="journal article" date="2013" name="Environ. Sci. Technol.">
        <title>The 4-tert-butylphenol-utilizing bacterium Sphingobium fuliginis OMI can degrade bisphenols via phenolic ring hydroxylation and meta-cleavage pathway.</title>
        <authorList>
            <person name="Ogata Y."/>
            <person name="Goda S."/>
            <person name="Toyama T."/>
            <person name="Sei K."/>
            <person name="Ike M."/>
        </authorList>
    </citation>
    <scope>NUCLEOTIDE SEQUENCE [LARGE SCALE GENOMIC DNA]</scope>
    <source>
        <strain evidence="2 3">OMI</strain>
    </source>
</reference>
<protein>
    <submittedName>
        <fullName evidence="2">Uncharacterized protein</fullName>
    </submittedName>
</protein>
<name>A0A292ZKH2_SPHSA</name>
<gene>
    <name evidence="2" type="ORF">SFOMI_3949</name>
</gene>